<feature type="modified residue" description="N6-(pyridoxal phosphate)lysine" evidence="6">
    <location>
        <position position="289"/>
    </location>
</feature>
<dbReference type="Gene3D" id="3.90.1150.10">
    <property type="entry name" value="Aspartate Aminotransferase, domain 1"/>
    <property type="match status" value="1"/>
</dbReference>
<gene>
    <name evidence="8" type="ORF">CLV92_11578</name>
</gene>
<dbReference type="GO" id="GO:0005737">
    <property type="term" value="C:cytoplasm"/>
    <property type="evidence" value="ECO:0007669"/>
    <property type="project" value="TreeGrafter"/>
</dbReference>
<keyword evidence="4 6" id="KW-0663">Pyridoxal phosphate</keyword>
<dbReference type="InterPro" id="IPR015422">
    <property type="entry name" value="PyrdxlP-dep_Trfase_small"/>
</dbReference>
<dbReference type="Proteomes" id="UP000239485">
    <property type="component" value="Unassembled WGS sequence"/>
</dbReference>
<dbReference type="Gene3D" id="3.40.640.10">
    <property type="entry name" value="Type I PLP-dependent aspartate aminotransferase-like (Major domain)"/>
    <property type="match status" value="1"/>
</dbReference>
<dbReference type="EMBL" id="PTJD01000015">
    <property type="protein sequence ID" value="PPK92332.1"/>
    <property type="molecule type" value="Genomic_DNA"/>
</dbReference>
<dbReference type="Pfam" id="PF00282">
    <property type="entry name" value="Pyridoxal_deC"/>
    <property type="match status" value="1"/>
</dbReference>
<evidence type="ECO:0000313" key="8">
    <source>
        <dbReference type="EMBL" id="PPK92332.1"/>
    </source>
</evidence>
<dbReference type="AlphaFoldDB" id="A0A2S6IDN6"/>
<name>A0A2S6IDN6_9ACTN</name>
<keyword evidence="5 7" id="KW-0456">Lyase</keyword>
<evidence type="ECO:0000313" key="9">
    <source>
        <dbReference type="Proteomes" id="UP000239485"/>
    </source>
</evidence>
<evidence type="ECO:0000256" key="7">
    <source>
        <dbReference type="RuleBase" id="RU000382"/>
    </source>
</evidence>
<dbReference type="GO" id="GO:0019752">
    <property type="term" value="P:carboxylic acid metabolic process"/>
    <property type="evidence" value="ECO:0007669"/>
    <property type="project" value="InterPro"/>
</dbReference>
<comment type="caution">
    <text evidence="8">The sequence shown here is derived from an EMBL/GenBank/DDBJ whole genome shotgun (WGS) entry which is preliminary data.</text>
</comment>
<dbReference type="InterPro" id="IPR015421">
    <property type="entry name" value="PyrdxlP-dep_Trfase_major"/>
</dbReference>
<organism evidence="8 9">
    <name type="scientific">Kineococcus xinjiangensis</name>
    <dbReference type="NCBI Taxonomy" id="512762"/>
    <lineage>
        <taxon>Bacteria</taxon>
        <taxon>Bacillati</taxon>
        <taxon>Actinomycetota</taxon>
        <taxon>Actinomycetes</taxon>
        <taxon>Kineosporiales</taxon>
        <taxon>Kineosporiaceae</taxon>
        <taxon>Kineococcus</taxon>
    </lineage>
</organism>
<evidence type="ECO:0000256" key="2">
    <source>
        <dbReference type="ARBA" id="ARBA00009533"/>
    </source>
</evidence>
<protein>
    <submittedName>
        <fullName evidence="8">L-2,4-diaminobutyrate decarboxylase</fullName>
    </submittedName>
</protein>
<dbReference type="Gene3D" id="3.90.1150.170">
    <property type="match status" value="1"/>
</dbReference>
<dbReference type="InterPro" id="IPR015424">
    <property type="entry name" value="PyrdxlP-dep_Trfase"/>
</dbReference>
<accession>A0A2S6IDN6</accession>
<evidence type="ECO:0000256" key="6">
    <source>
        <dbReference type="PIRSR" id="PIRSR602129-50"/>
    </source>
</evidence>
<dbReference type="InterPro" id="IPR002129">
    <property type="entry name" value="PyrdxlP-dep_de-COase"/>
</dbReference>
<dbReference type="GO" id="GO:0030170">
    <property type="term" value="F:pyridoxal phosphate binding"/>
    <property type="evidence" value="ECO:0007669"/>
    <property type="project" value="InterPro"/>
</dbReference>
<reference evidence="8 9" key="1">
    <citation type="submission" date="2018-02" db="EMBL/GenBank/DDBJ databases">
        <title>Genomic Encyclopedia of Archaeal and Bacterial Type Strains, Phase II (KMG-II): from individual species to whole genera.</title>
        <authorList>
            <person name="Goeker M."/>
        </authorList>
    </citation>
    <scope>NUCLEOTIDE SEQUENCE [LARGE SCALE GENOMIC DNA]</scope>
    <source>
        <strain evidence="8 9">DSM 22857</strain>
    </source>
</reference>
<dbReference type="RefSeq" id="WP_211291245.1">
    <property type="nucleotide sequence ID" value="NZ_PTJD01000015.1"/>
</dbReference>
<keyword evidence="9" id="KW-1185">Reference proteome</keyword>
<dbReference type="PANTHER" id="PTHR45677">
    <property type="entry name" value="GLUTAMATE DECARBOXYLASE-RELATED"/>
    <property type="match status" value="1"/>
</dbReference>
<evidence type="ECO:0000256" key="4">
    <source>
        <dbReference type="ARBA" id="ARBA00022898"/>
    </source>
</evidence>
<comment type="similarity">
    <text evidence="2 7">Belongs to the group II decarboxylase family.</text>
</comment>
<dbReference type="SUPFAM" id="SSF53383">
    <property type="entry name" value="PLP-dependent transferases"/>
    <property type="match status" value="1"/>
</dbReference>
<evidence type="ECO:0000256" key="5">
    <source>
        <dbReference type="ARBA" id="ARBA00023239"/>
    </source>
</evidence>
<dbReference type="PANTHER" id="PTHR45677:SF8">
    <property type="entry name" value="CYSTEINE SULFINIC ACID DECARBOXYLASE"/>
    <property type="match status" value="1"/>
</dbReference>
<evidence type="ECO:0000256" key="1">
    <source>
        <dbReference type="ARBA" id="ARBA00001933"/>
    </source>
</evidence>
<evidence type="ECO:0000256" key="3">
    <source>
        <dbReference type="ARBA" id="ARBA00022793"/>
    </source>
</evidence>
<sequence>MNRTGPDVNRSGASLDELVALSLDALAAGRAARPGPVPAGDPAEVARAVDAALGGDALPQHGVGEASALTDLVTAVAAGAADPADPRCAAHLHCPPLPVAVAADLAASALNQSLDSWDQAPAATELEDRVVRALAALAGFPSGTGVVTTGGTASTYTALMLARDAAPAPVRFYASELAHFSVDRAATLLGLPAPVLVPVDAQHRMDAEFLRRTLVAAPVGERPVVVATAGTTDFGSIDPLRPLAEAAHAAGGWLHVDAAYGGGALFSDALAPLLDGLDLADSVSLDLHKLGWQPAAAGVLLTRTQEAFRPLERRAVYLNPADDEAAGYTSLLGKSLRTTRRADVLKIAVTLRALGRAGLGERVDACAALARHAAQRVRSSQALELTAEPVLTTVVFRYRPQHPDADGLNARLRRRLLREGRAVVGRTESGGRVQLKLTLLNPEATPADVDALLDLVVEAGDAELALLDGQAQA</sequence>
<comment type="cofactor">
    <cofactor evidence="1 6 7">
        <name>pyridoxal 5'-phosphate</name>
        <dbReference type="ChEBI" id="CHEBI:597326"/>
    </cofactor>
</comment>
<proteinExistence type="inferred from homology"/>
<keyword evidence="3" id="KW-0210">Decarboxylase</keyword>
<dbReference type="GO" id="GO:0004058">
    <property type="term" value="F:aromatic-L-amino-acid decarboxylase activity"/>
    <property type="evidence" value="ECO:0007669"/>
    <property type="project" value="UniProtKB-ARBA"/>
</dbReference>